<proteinExistence type="predicted"/>
<dbReference type="EMBL" id="ML996707">
    <property type="protein sequence ID" value="KAF2396373.1"/>
    <property type="molecule type" value="Genomic_DNA"/>
</dbReference>
<sequence>MTAFMLVNMGLACMLECREWRSDLRVATCFREWGVREMGVSMTASWTYLYRVRGRHVRRPRAVLPMVHARRVRHAGASIRRSRRISRSKRGRRKDDASEESVEMHSGDRLACETQDVAAVQLQNKTQGEERFRFVGRIAPPSRTPLQHRRVKKSPILIPRLASNTRP</sequence>
<feature type="region of interest" description="Disordered" evidence="1">
    <location>
        <begin position="75"/>
        <end position="108"/>
    </location>
</feature>
<evidence type="ECO:0000256" key="1">
    <source>
        <dbReference type="SAM" id="MobiDB-lite"/>
    </source>
</evidence>
<protein>
    <submittedName>
        <fullName evidence="2">Uncharacterized protein</fullName>
    </submittedName>
</protein>
<evidence type="ECO:0000313" key="3">
    <source>
        <dbReference type="Proteomes" id="UP000799640"/>
    </source>
</evidence>
<gene>
    <name evidence="2" type="ORF">EJ06DRAFT_236637</name>
</gene>
<organism evidence="2 3">
    <name type="scientific">Trichodelitschia bisporula</name>
    <dbReference type="NCBI Taxonomy" id="703511"/>
    <lineage>
        <taxon>Eukaryota</taxon>
        <taxon>Fungi</taxon>
        <taxon>Dikarya</taxon>
        <taxon>Ascomycota</taxon>
        <taxon>Pezizomycotina</taxon>
        <taxon>Dothideomycetes</taxon>
        <taxon>Dothideomycetes incertae sedis</taxon>
        <taxon>Phaeotrichales</taxon>
        <taxon>Phaeotrichaceae</taxon>
        <taxon>Trichodelitschia</taxon>
    </lineage>
</organism>
<name>A0A6G1HJY5_9PEZI</name>
<keyword evidence="3" id="KW-1185">Reference proteome</keyword>
<dbReference type="AlphaFoldDB" id="A0A6G1HJY5"/>
<accession>A0A6G1HJY5</accession>
<feature type="compositionally biased region" description="Basic residues" evidence="1">
    <location>
        <begin position="75"/>
        <end position="92"/>
    </location>
</feature>
<dbReference type="Proteomes" id="UP000799640">
    <property type="component" value="Unassembled WGS sequence"/>
</dbReference>
<evidence type="ECO:0000313" key="2">
    <source>
        <dbReference type="EMBL" id="KAF2396373.1"/>
    </source>
</evidence>
<reference evidence="2" key="1">
    <citation type="journal article" date="2020" name="Stud. Mycol.">
        <title>101 Dothideomycetes genomes: a test case for predicting lifestyles and emergence of pathogens.</title>
        <authorList>
            <person name="Haridas S."/>
            <person name="Albert R."/>
            <person name="Binder M."/>
            <person name="Bloem J."/>
            <person name="Labutti K."/>
            <person name="Salamov A."/>
            <person name="Andreopoulos B."/>
            <person name="Baker S."/>
            <person name="Barry K."/>
            <person name="Bills G."/>
            <person name="Bluhm B."/>
            <person name="Cannon C."/>
            <person name="Castanera R."/>
            <person name="Culley D."/>
            <person name="Daum C."/>
            <person name="Ezra D."/>
            <person name="Gonzalez J."/>
            <person name="Henrissat B."/>
            <person name="Kuo A."/>
            <person name="Liang C."/>
            <person name="Lipzen A."/>
            <person name="Lutzoni F."/>
            <person name="Magnuson J."/>
            <person name="Mondo S."/>
            <person name="Nolan M."/>
            <person name="Ohm R."/>
            <person name="Pangilinan J."/>
            <person name="Park H.-J."/>
            <person name="Ramirez L."/>
            <person name="Alfaro M."/>
            <person name="Sun H."/>
            <person name="Tritt A."/>
            <person name="Yoshinaga Y."/>
            <person name="Zwiers L.-H."/>
            <person name="Turgeon B."/>
            <person name="Goodwin S."/>
            <person name="Spatafora J."/>
            <person name="Crous P."/>
            <person name="Grigoriev I."/>
        </authorList>
    </citation>
    <scope>NUCLEOTIDE SEQUENCE</scope>
    <source>
        <strain evidence="2">CBS 262.69</strain>
    </source>
</reference>